<evidence type="ECO:0000259" key="3">
    <source>
        <dbReference type="Pfam" id="PF18962"/>
    </source>
</evidence>
<dbReference type="InterPro" id="IPR026444">
    <property type="entry name" value="Secre_tail"/>
</dbReference>
<evidence type="ECO:0000313" key="4">
    <source>
        <dbReference type="EMBL" id="AXG73490.1"/>
    </source>
</evidence>
<evidence type="ECO:0000256" key="1">
    <source>
        <dbReference type="ARBA" id="ARBA00022729"/>
    </source>
</evidence>
<dbReference type="EMBL" id="CP031188">
    <property type="protein sequence ID" value="AXG73490.1"/>
    <property type="molecule type" value="Genomic_DNA"/>
</dbReference>
<dbReference type="NCBIfam" id="TIGR04183">
    <property type="entry name" value="Por_Secre_tail"/>
    <property type="match status" value="1"/>
</dbReference>
<feature type="chain" id="PRO_5016848837" evidence="2">
    <location>
        <begin position="19"/>
        <end position="245"/>
    </location>
</feature>
<protein>
    <submittedName>
        <fullName evidence="4">T9SS C-terminal target domain-containing protein</fullName>
    </submittedName>
</protein>
<dbReference type="Pfam" id="PF18962">
    <property type="entry name" value="Por_Secre_tail"/>
    <property type="match status" value="1"/>
</dbReference>
<keyword evidence="5" id="KW-1185">Reference proteome</keyword>
<name>A0A345HA80_9FLAO</name>
<dbReference type="AlphaFoldDB" id="A0A345HA80"/>
<gene>
    <name evidence="4" type="ORF">DVK85_04280</name>
</gene>
<evidence type="ECO:0000313" key="5">
    <source>
        <dbReference type="Proteomes" id="UP000253951"/>
    </source>
</evidence>
<dbReference type="RefSeq" id="WP_114677251.1">
    <property type="nucleotide sequence ID" value="NZ_CP031188.1"/>
</dbReference>
<keyword evidence="1 2" id="KW-0732">Signal</keyword>
<dbReference type="OrthoDB" id="1247931at2"/>
<organism evidence="4 5">
    <name type="scientific">Flavobacterium arcticum</name>
    <dbReference type="NCBI Taxonomy" id="1784713"/>
    <lineage>
        <taxon>Bacteria</taxon>
        <taxon>Pseudomonadati</taxon>
        <taxon>Bacteroidota</taxon>
        <taxon>Flavobacteriia</taxon>
        <taxon>Flavobacteriales</taxon>
        <taxon>Flavobacteriaceae</taxon>
        <taxon>Flavobacterium</taxon>
    </lineage>
</organism>
<dbReference type="KEGG" id="fat:DVK85_04280"/>
<proteinExistence type="predicted"/>
<dbReference type="Proteomes" id="UP000253951">
    <property type="component" value="Chromosome"/>
</dbReference>
<feature type="domain" description="Secretion system C-terminal sorting" evidence="3">
    <location>
        <begin position="182"/>
        <end position="239"/>
    </location>
</feature>
<accession>A0A345HA80</accession>
<sequence>MKKIILIAGLLLCGIAQAQITVTGNGEAITEGQTFTFNTLDAETATLDLHFTNTSTESVNIKMKVLSISNNTAGTSLQFCIDPQCFFSISEGSTVPSNPQSGLTLEAGASSTGDNHFWSSYTGDNESMSVSYTLAIITVDGSGNELNQLISFNYVYSSTANINDFEALQNAGISLESTIIKNNMEINAQQNASLELYNMNGQLIKSVTISTGNQSIDLSSLSSAIYIARFATEDNKTSQIRVVKQ</sequence>
<feature type="signal peptide" evidence="2">
    <location>
        <begin position="1"/>
        <end position="18"/>
    </location>
</feature>
<evidence type="ECO:0000256" key="2">
    <source>
        <dbReference type="SAM" id="SignalP"/>
    </source>
</evidence>
<reference evidence="4 5" key="1">
    <citation type="submission" date="2018-07" db="EMBL/GenBank/DDBJ databases">
        <title>Complete genome sequence of Flavobacterium arcticum type strain SM1502T.</title>
        <authorList>
            <person name="Li Y."/>
            <person name="Li D.-D."/>
        </authorList>
    </citation>
    <scope>NUCLEOTIDE SEQUENCE [LARGE SCALE GENOMIC DNA]</scope>
    <source>
        <strain evidence="4 5">SM1502</strain>
    </source>
</reference>